<comment type="caution">
    <text evidence="1">The sequence shown here is derived from an EMBL/GenBank/DDBJ whole genome shotgun (WGS) entry which is preliminary data.</text>
</comment>
<proteinExistence type="predicted"/>
<dbReference type="EMBL" id="BMJD01000012">
    <property type="protein sequence ID" value="GGB41882.1"/>
    <property type="molecule type" value="Genomic_DNA"/>
</dbReference>
<reference evidence="1" key="2">
    <citation type="submission" date="2020-09" db="EMBL/GenBank/DDBJ databases">
        <authorList>
            <person name="Sun Q."/>
            <person name="Zhou Y."/>
        </authorList>
    </citation>
    <scope>NUCLEOTIDE SEQUENCE</scope>
    <source>
        <strain evidence="1">CGMCC 1.15454</strain>
    </source>
</reference>
<dbReference type="Pfam" id="PF13289">
    <property type="entry name" value="SIR2_2"/>
    <property type="match status" value="1"/>
</dbReference>
<evidence type="ECO:0000313" key="2">
    <source>
        <dbReference type="Proteomes" id="UP000621492"/>
    </source>
</evidence>
<name>A0A9W5TWZ5_9BACI</name>
<dbReference type="RefSeq" id="WP_188725047.1">
    <property type="nucleotide sequence ID" value="NZ_BMJD01000012.1"/>
</dbReference>
<gene>
    <name evidence="1" type="ORF">GCM10011409_19280</name>
</gene>
<evidence type="ECO:0000313" key="1">
    <source>
        <dbReference type="EMBL" id="GGB41882.1"/>
    </source>
</evidence>
<sequence length="410" mass="47880">MLSEYSLNEEMNYEIELFKRLRDKMLTVITTNYDTLFEDYIFTEHDKIVGQDIFKNSELGTLFKIHGCITNPSSLVLTSKDYQKFKKKRKVLSAKLINLFTENPVIFMGYSVSDENIRSILLDIFQCIDEVEDYKVFEKRLIMIEYSENQEIPSIGTYAMSIDNVEITFTKVVTSSFTPILEEMQKLKKKVRFKDLKHIKDIVYDIVQNDNGQKKKFINLVDNETAIDDDEIVVAITKKDNFLDSVGITGIQPEDLFDDLLTGSLENKIRTNERQKLLIEIQIPNLLRGNNILPIHKYIKNYNGELTLESKVNRLCNMKVDDFFNNSIKRDIDSYYENHFSSLEEIFETIPSNSRKLSYLVIRCVYDSEPGEIRQFLLSYGNKIYGMTSGGTHYRKMACIYDIKKYKNAQ</sequence>
<dbReference type="PIRSF" id="PIRSF014677">
    <property type="entry name" value="UCP014677"/>
    <property type="match status" value="1"/>
</dbReference>
<dbReference type="AlphaFoldDB" id="A0A9W5TWZ5"/>
<dbReference type="InterPro" id="IPR011202">
    <property type="entry name" value="UCP014677"/>
</dbReference>
<reference evidence="1" key="1">
    <citation type="journal article" date="2014" name="Int. J. Syst. Evol. Microbiol.">
        <title>Complete genome sequence of Corynebacterium casei LMG S-19264T (=DSM 44701T), isolated from a smear-ripened cheese.</title>
        <authorList>
            <consortium name="US DOE Joint Genome Institute (JGI-PGF)"/>
            <person name="Walter F."/>
            <person name="Albersmeier A."/>
            <person name="Kalinowski J."/>
            <person name="Ruckert C."/>
        </authorList>
    </citation>
    <scope>NUCLEOTIDE SEQUENCE</scope>
    <source>
        <strain evidence="1">CGMCC 1.15454</strain>
    </source>
</reference>
<dbReference type="Proteomes" id="UP000621492">
    <property type="component" value="Unassembled WGS sequence"/>
</dbReference>
<evidence type="ECO:0008006" key="3">
    <source>
        <dbReference type="Google" id="ProtNLM"/>
    </source>
</evidence>
<organism evidence="1 2">
    <name type="scientific">Lentibacillus populi</name>
    <dbReference type="NCBI Taxonomy" id="1827502"/>
    <lineage>
        <taxon>Bacteria</taxon>
        <taxon>Bacillati</taxon>
        <taxon>Bacillota</taxon>
        <taxon>Bacilli</taxon>
        <taxon>Bacillales</taxon>
        <taxon>Bacillaceae</taxon>
        <taxon>Lentibacillus</taxon>
    </lineage>
</organism>
<accession>A0A9W5TWZ5</accession>
<keyword evidence="2" id="KW-1185">Reference proteome</keyword>
<protein>
    <recommendedName>
        <fullName evidence="3">SIR2-like domain-containing protein</fullName>
    </recommendedName>
</protein>